<gene>
    <name evidence="1" type="ORF">LOK49_LG09G00443</name>
</gene>
<dbReference type="EMBL" id="CM045765">
    <property type="protein sequence ID" value="KAI8001048.1"/>
    <property type="molecule type" value="Genomic_DNA"/>
</dbReference>
<proteinExistence type="predicted"/>
<comment type="caution">
    <text evidence="1">The sequence shown here is derived from an EMBL/GenBank/DDBJ whole genome shotgun (WGS) entry which is preliminary data.</text>
</comment>
<evidence type="ECO:0000313" key="1">
    <source>
        <dbReference type="EMBL" id="KAI8001048.1"/>
    </source>
</evidence>
<dbReference type="Proteomes" id="UP001060215">
    <property type="component" value="Chromosome 8"/>
</dbReference>
<evidence type="ECO:0000313" key="2">
    <source>
        <dbReference type="Proteomes" id="UP001060215"/>
    </source>
</evidence>
<accession>A0ACC0GKS7</accession>
<name>A0ACC0GKS7_9ERIC</name>
<reference evidence="1 2" key="1">
    <citation type="journal article" date="2022" name="Plant J.">
        <title>Chromosome-level genome of Camellia lanceoleosa provides a valuable resource for understanding genome evolution and self-incompatibility.</title>
        <authorList>
            <person name="Gong W."/>
            <person name="Xiao S."/>
            <person name="Wang L."/>
            <person name="Liao Z."/>
            <person name="Chang Y."/>
            <person name="Mo W."/>
            <person name="Hu G."/>
            <person name="Li W."/>
            <person name="Zhao G."/>
            <person name="Zhu H."/>
            <person name="Hu X."/>
            <person name="Ji K."/>
            <person name="Xiang X."/>
            <person name="Song Q."/>
            <person name="Yuan D."/>
            <person name="Jin S."/>
            <person name="Zhang L."/>
        </authorList>
    </citation>
    <scope>NUCLEOTIDE SEQUENCE [LARGE SCALE GENOMIC DNA]</scope>
    <source>
        <strain evidence="1">SQ_2022a</strain>
    </source>
</reference>
<keyword evidence="2" id="KW-1185">Reference proteome</keyword>
<protein>
    <submittedName>
        <fullName evidence="1">Uncharacterized protein</fullName>
    </submittedName>
</protein>
<organism evidence="1 2">
    <name type="scientific">Camellia lanceoleosa</name>
    <dbReference type="NCBI Taxonomy" id="1840588"/>
    <lineage>
        <taxon>Eukaryota</taxon>
        <taxon>Viridiplantae</taxon>
        <taxon>Streptophyta</taxon>
        <taxon>Embryophyta</taxon>
        <taxon>Tracheophyta</taxon>
        <taxon>Spermatophyta</taxon>
        <taxon>Magnoliopsida</taxon>
        <taxon>eudicotyledons</taxon>
        <taxon>Gunneridae</taxon>
        <taxon>Pentapetalae</taxon>
        <taxon>asterids</taxon>
        <taxon>Ericales</taxon>
        <taxon>Theaceae</taxon>
        <taxon>Camellia</taxon>
    </lineage>
</organism>
<sequence length="69" mass="7684">MKVVRRREMKRRVVLVRFEGVGEEEWSVLKESRAVVGMGGSSSSTSSTWVGIGMGLMIKIRLSLMGLEI</sequence>